<comment type="caution">
    <text evidence="2">The sequence shown here is derived from an EMBL/GenBank/DDBJ whole genome shotgun (WGS) entry which is preliminary data.</text>
</comment>
<dbReference type="PANTHER" id="PTHR17630">
    <property type="entry name" value="DIENELACTONE HYDROLASE"/>
    <property type="match status" value="1"/>
</dbReference>
<dbReference type="AlphaFoldDB" id="A0A498IE17"/>
<dbReference type="Pfam" id="PF01738">
    <property type="entry name" value="DLH"/>
    <property type="match status" value="2"/>
</dbReference>
<gene>
    <name evidence="2" type="ORF">DVH24_041491</name>
</gene>
<dbReference type="Gene3D" id="3.40.50.1820">
    <property type="entry name" value="alpha/beta hydrolase"/>
    <property type="match status" value="3"/>
</dbReference>
<dbReference type="SUPFAM" id="SSF53474">
    <property type="entry name" value="alpha/beta-Hydrolases"/>
    <property type="match status" value="3"/>
</dbReference>
<evidence type="ECO:0000259" key="1">
    <source>
        <dbReference type="Pfam" id="PF01738"/>
    </source>
</evidence>
<dbReference type="InterPro" id="IPR029058">
    <property type="entry name" value="AB_hydrolase_fold"/>
</dbReference>
<evidence type="ECO:0000313" key="2">
    <source>
        <dbReference type="EMBL" id="RXH80344.1"/>
    </source>
</evidence>
<accession>A0A498IE17</accession>
<reference evidence="2 3" key="1">
    <citation type="submission" date="2018-10" db="EMBL/GenBank/DDBJ databases">
        <title>A high-quality apple genome assembly.</title>
        <authorList>
            <person name="Hu J."/>
        </authorList>
    </citation>
    <scope>NUCLEOTIDE SEQUENCE [LARGE SCALE GENOMIC DNA]</scope>
    <source>
        <strain evidence="3">cv. HFTH1</strain>
        <tissue evidence="2">Young leaf</tissue>
    </source>
</reference>
<proteinExistence type="predicted"/>
<sequence>MAGILLSLAQIPRPLEENIIVNMFWLTDDNLASVITPPVNGYEAPNLRKLADKLAATGFFIAVPDFFYGDPFELGEDGFAALPGWIKHHAPDKAFEDAKPVLEALRSKAKVVVELSKHDYIKAASLCHPSFVTLDDIMAVKVPTQILGAEIDGTSPPELVKQFEEALAAKSETFYLLNVALFLQCFALCIWNDSWFYGTTDYKPSEDIPESGTRVNHQLNQTLTKSVCVCEFREKEEEERNHGKLRMLLKPTSREPVQRFRPCQKAGPVRFLGRWLPDSKLSVLIRTTKTKTKMSGPQCCSHPPTLNPSSGSGHVEKLGGLDTYLVGSPDSKVAVLLVSDVFGYDAPNLRKLADKLAAGGFFVVIPDFFYGDPFVLGEEGFAAFPGWIKHHGTDKALEDAKPILEALKSKGISAVGAVGFCYGAKVVVELSKHDFIQAAAMCHPSFVTLDDIKAVKVPTQILGAEIDNMSPPEVVKQFEEALAAKPEIKSRVKIFPKVEHGWTTRYNDEDEAACKAAEEAHQDLLEWFLNHKEIMASSECCSNPPALNPSSGSGHVEKLGGFDSYVTGSPDSRLSVLLVHDAFDKIAAAGFIVVLPDFFNGDPFNGDHASIPVWRKTHAPEKTIEDAKLVIEALRSKGVSAIGAAGFCWGTKGVIDLAKHDFIQAAVLCHPSSVTLDDIKAVKVPISVLGAEIDQMYPPEVIKQFEEVLTAKPEIKSHVKIFPKVVHGWTLRYDDEDEAAVKAAGEAHQDLLGWFLEHVK</sequence>
<organism evidence="2 3">
    <name type="scientific">Malus domestica</name>
    <name type="common">Apple</name>
    <name type="synonym">Pyrus malus</name>
    <dbReference type="NCBI Taxonomy" id="3750"/>
    <lineage>
        <taxon>Eukaryota</taxon>
        <taxon>Viridiplantae</taxon>
        <taxon>Streptophyta</taxon>
        <taxon>Embryophyta</taxon>
        <taxon>Tracheophyta</taxon>
        <taxon>Spermatophyta</taxon>
        <taxon>Magnoliopsida</taxon>
        <taxon>eudicotyledons</taxon>
        <taxon>Gunneridae</taxon>
        <taxon>Pentapetalae</taxon>
        <taxon>rosids</taxon>
        <taxon>fabids</taxon>
        <taxon>Rosales</taxon>
        <taxon>Rosaceae</taxon>
        <taxon>Amygdaloideae</taxon>
        <taxon>Maleae</taxon>
        <taxon>Malus</taxon>
    </lineage>
</organism>
<dbReference type="PANTHER" id="PTHR17630:SF97">
    <property type="entry name" value="ENDO-1,31,4-BETA-D-GLUCANASE-LIKE"/>
    <property type="match status" value="1"/>
</dbReference>
<dbReference type="STRING" id="3750.A0A498IE17"/>
<evidence type="ECO:0000313" key="3">
    <source>
        <dbReference type="Proteomes" id="UP000290289"/>
    </source>
</evidence>
<dbReference type="InterPro" id="IPR002925">
    <property type="entry name" value="Dienelactn_hydro"/>
</dbReference>
<dbReference type="Proteomes" id="UP000290289">
    <property type="component" value="Chromosome 13"/>
</dbReference>
<dbReference type="EMBL" id="RDQH01000339">
    <property type="protein sequence ID" value="RXH80344.1"/>
    <property type="molecule type" value="Genomic_DNA"/>
</dbReference>
<keyword evidence="3" id="KW-1185">Reference proteome</keyword>
<protein>
    <recommendedName>
        <fullName evidence="1">Dienelactone hydrolase domain-containing protein</fullName>
    </recommendedName>
</protein>
<name>A0A498IE17_MALDO</name>
<feature type="domain" description="Dienelactone hydrolase" evidence="1">
    <location>
        <begin position="581"/>
        <end position="757"/>
    </location>
</feature>
<dbReference type="GO" id="GO:0016787">
    <property type="term" value="F:hydrolase activity"/>
    <property type="evidence" value="ECO:0007669"/>
    <property type="project" value="InterPro"/>
</dbReference>
<feature type="domain" description="Dienelactone hydrolase" evidence="1">
    <location>
        <begin position="321"/>
        <end position="529"/>
    </location>
</feature>